<dbReference type="EMBL" id="JANHOG010000147">
    <property type="protein sequence ID" value="KAJ3557578.1"/>
    <property type="molecule type" value="Genomic_DNA"/>
</dbReference>
<reference evidence="1" key="1">
    <citation type="submission" date="2022-07" db="EMBL/GenBank/DDBJ databases">
        <title>Genome Sequence of Phlebia brevispora.</title>
        <authorList>
            <person name="Buettner E."/>
        </authorList>
    </citation>
    <scope>NUCLEOTIDE SEQUENCE</scope>
    <source>
        <strain evidence="1">MPL23</strain>
    </source>
</reference>
<dbReference type="Proteomes" id="UP001148662">
    <property type="component" value="Unassembled WGS sequence"/>
</dbReference>
<protein>
    <submittedName>
        <fullName evidence="1">Uncharacterized protein</fullName>
    </submittedName>
</protein>
<evidence type="ECO:0000313" key="2">
    <source>
        <dbReference type="Proteomes" id="UP001148662"/>
    </source>
</evidence>
<name>A0ACC1TBT7_9APHY</name>
<evidence type="ECO:0000313" key="1">
    <source>
        <dbReference type="EMBL" id="KAJ3557578.1"/>
    </source>
</evidence>
<keyword evidence="2" id="KW-1185">Reference proteome</keyword>
<proteinExistence type="predicted"/>
<accession>A0ACC1TBT7</accession>
<comment type="caution">
    <text evidence="1">The sequence shown here is derived from an EMBL/GenBank/DDBJ whole genome shotgun (WGS) entry which is preliminary data.</text>
</comment>
<gene>
    <name evidence="1" type="ORF">NM688_g1400</name>
</gene>
<sequence length="318" mass="35940">MLGLSAISASRAWEFAESHSSRLLKLKMLLALPYYVGAEAVKHSYTLFLFTKSDIKTTLIPITLFATAAAPDFVGSNLPQAIFWLWLHLLQFDVSNQSMSPEEDEQNKRWRPLPSKRLTLRQARILRWLLVPVCLAVSCLYSLPIIYASISLISFTVIYNELSGHSHWLVRNVVNACGAASFEVGTTLLASQKYDALDSVAVLSILLSAGINATTIQAQDFKDVHGDRAIGRRTLPIILPGIARYTILAGLTTWSVGLAWIWKLDWATAFVFLSIAGIVASRFQFLTSVREDQVSYYWYNVWLSFAHALPWYYRRWRT</sequence>
<organism evidence="1 2">
    <name type="scientific">Phlebia brevispora</name>
    <dbReference type="NCBI Taxonomy" id="194682"/>
    <lineage>
        <taxon>Eukaryota</taxon>
        <taxon>Fungi</taxon>
        <taxon>Dikarya</taxon>
        <taxon>Basidiomycota</taxon>
        <taxon>Agaricomycotina</taxon>
        <taxon>Agaricomycetes</taxon>
        <taxon>Polyporales</taxon>
        <taxon>Meruliaceae</taxon>
        <taxon>Phlebia</taxon>
    </lineage>
</organism>